<keyword evidence="2" id="KW-1185">Reference proteome</keyword>
<dbReference type="RefSeq" id="WP_090926032.1">
    <property type="nucleotide sequence ID" value="NZ_FOTY01000004.1"/>
</dbReference>
<dbReference type="OrthoDB" id="2736584at2"/>
<accession>A0A1I4K7Z3</accession>
<dbReference type="EMBL" id="FOTY01000004">
    <property type="protein sequence ID" value="SFL74673.1"/>
    <property type="molecule type" value="Genomic_DNA"/>
</dbReference>
<evidence type="ECO:0000313" key="1">
    <source>
        <dbReference type="EMBL" id="SFL74673.1"/>
    </source>
</evidence>
<dbReference type="InterPro" id="IPR038449">
    <property type="entry name" value="SirA_sf"/>
</dbReference>
<reference evidence="1 2" key="1">
    <citation type="submission" date="2016-10" db="EMBL/GenBank/DDBJ databases">
        <authorList>
            <person name="de Groot N.N."/>
        </authorList>
    </citation>
    <scope>NUCLEOTIDE SEQUENCE [LARGE SCALE GENOMIC DNA]</scope>
    <source>
        <strain evidence="1 2">CGMCC 1.6134</strain>
    </source>
</reference>
<dbReference type="AlphaFoldDB" id="A0A1I4K7Z3"/>
<evidence type="ECO:0000313" key="2">
    <source>
        <dbReference type="Proteomes" id="UP000199668"/>
    </source>
</evidence>
<dbReference type="STRING" id="266892.SAMN04488054_104162"/>
<proteinExistence type="predicted"/>
<dbReference type="Proteomes" id="UP000199668">
    <property type="component" value="Unassembled WGS sequence"/>
</dbReference>
<gene>
    <name evidence="1" type="ORF">SAMN04488054_104162</name>
</gene>
<dbReference type="Pfam" id="PF10747">
    <property type="entry name" value="SirA"/>
    <property type="match status" value="1"/>
</dbReference>
<sequence length="142" mass="17205">MTRYQLIIITKEVALQYYQAEDKLYRLFLDYHQAYEWARPLLEKQIYYITEPLLYPYFIHSLDEDLQKAGFLKKNRDAYTRAQTGSTIFLDDRQIIFNHAGDAREEWQVFDCFKKISPYFFAVNMKKQTYGWLKPLKVYSVL</sequence>
<protein>
    <recommendedName>
        <fullName evidence="3">Sporulation inhibitor of replication protein SirA</fullName>
    </recommendedName>
</protein>
<dbReference type="InterPro" id="IPR019683">
    <property type="entry name" value="SirA"/>
</dbReference>
<organism evidence="1 2">
    <name type="scientific">Salibacterium qingdaonense</name>
    <dbReference type="NCBI Taxonomy" id="266892"/>
    <lineage>
        <taxon>Bacteria</taxon>
        <taxon>Bacillati</taxon>
        <taxon>Bacillota</taxon>
        <taxon>Bacilli</taxon>
        <taxon>Bacillales</taxon>
        <taxon>Bacillaceae</taxon>
    </lineage>
</organism>
<dbReference type="Gene3D" id="3.30.310.250">
    <property type="entry name" value="Sporulation inhibitor of replication protein SirA"/>
    <property type="match status" value="1"/>
</dbReference>
<evidence type="ECO:0008006" key="3">
    <source>
        <dbReference type="Google" id="ProtNLM"/>
    </source>
</evidence>
<name>A0A1I4K7Z3_9BACI</name>